<protein>
    <recommendedName>
        <fullName evidence="4">Pseudouridine synthase</fullName>
        <ecNumber evidence="4">5.4.99.-</ecNumber>
    </recommendedName>
</protein>
<dbReference type="STRING" id="29364.SAMN04487772_10496"/>
<dbReference type="RefSeq" id="WP_092476634.1">
    <property type="nucleotide sequence ID" value="NZ_FOHN01000004.1"/>
</dbReference>
<dbReference type="InterPro" id="IPR018496">
    <property type="entry name" value="PsdUridine_synth_RsuA/RluB_CS"/>
</dbReference>
<dbReference type="SUPFAM" id="SSF55120">
    <property type="entry name" value="Pseudouridine synthase"/>
    <property type="match status" value="1"/>
</dbReference>
<dbReference type="Gene3D" id="3.30.70.580">
    <property type="entry name" value="Pseudouridine synthase I, catalytic domain, N-terminal subdomain"/>
    <property type="match status" value="1"/>
</dbReference>
<keyword evidence="2 4" id="KW-0413">Isomerase</keyword>
<name>A0A1H9ZT95_9FIRM</name>
<evidence type="ECO:0000256" key="1">
    <source>
        <dbReference type="ARBA" id="ARBA00008348"/>
    </source>
</evidence>
<dbReference type="NCBIfam" id="NF007784">
    <property type="entry name" value="PRK10475.1"/>
    <property type="match status" value="1"/>
</dbReference>
<dbReference type="AlphaFoldDB" id="A0A1H9ZT95"/>
<dbReference type="InterPro" id="IPR036986">
    <property type="entry name" value="S4_RNA-bd_sf"/>
</dbReference>
<evidence type="ECO:0000259" key="5">
    <source>
        <dbReference type="SMART" id="SM00363"/>
    </source>
</evidence>
<dbReference type="OrthoDB" id="9807213at2"/>
<dbReference type="Pfam" id="PF01479">
    <property type="entry name" value="S4"/>
    <property type="match status" value="1"/>
</dbReference>
<dbReference type="Pfam" id="PF00849">
    <property type="entry name" value="PseudoU_synth_2"/>
    <property type="match status" value="1"/>
</dbReference>
<dbReference type="Gene3D" id="3.10.290.10">
    <property type="entry name" value="RNA-binding S4 domain"/>
    <property type="match status" value="1"/>
</dbReference>
<evidence type="ECO:0000313" key="6">
    <source>
        <dbReference type="EMBL" id="SES84574.1"/>
    </source>
</evidence>
<feature type="domain" description="RNA-binding S4" evidence="5">
    <location>
        <begin position="7"/>
        <end position="67"/>
    </location>
</feature>
<dbReference type="InterPro" id="IPR020094">
    <property type="entry name" value="TruA/RsuA/RluB/E/F_N"/>
</dbReference>
<sequence length="247" mass="28288">MAQNEPMRLNKYLSDSGFCSRREADRLVEQGKVIIDGAAAQLGQKVIPGQNIVVDGKPLKREEERILIAFNKPRGIVCTTSKKDKDNIVDYLNYGKRIYPIGRLDKDSEGLILLTNKGDIVDKILRGSNYHEKEYVVTVNKKITKEFIEGMQAGVPILDTVTRPCTLIMVNDRTFRIIISQGLNRQIRRMCEYFGYRVQTLKRVRIMNIQLNHLKTGTYRNVSDAEWKQLNVLLNKGKDRKKDGKGC</sequence>
<evidence type="ECO:0000313" key="7">
    <source>
        <dbReference type="Proteomes" id="UP000199800"/>
    </source>
</evidence>
<dbReference type="SMART" id="SM00363">
    <property type="entry name" value="S4"/>
    <property type="match status" value="1"/>
</dbReference>
<dbReference type="GO" id="GO:0000455">
    <property type="term" value="P:enzyme-directed rRNA pseudouridine synthesis"/>
    <property type="evidence" value="ECO:0007669"/>
    <property type="project" value="UniProtKB-ARBA"/>
</dbReference>
<evidence type="ECO:0000256" key="4">
    <source>
        <dbReference type="RuleBase" id="RU003887"/>
    </source>
</evidence>
<evidence type="ECO:0000256" key="3">
    <source>
        <dbReference type="PROSITE-ProRule" id="PRU00182"/>
    </source>
</evidence>
<dbReference type="SUPFAM" id="SSF55174">
    <property type="entry name" value="Alpha-L RNA-binding motif"/>
    <property type="match status" value="1"/>
</dbReference>
<dbReference type="GO" id="GO:0003723">
    <property type="term" value="F:RNA binding"/>
    <property type="evidence" value="ECO:0007669"/>
    <property type="project" value="UniProtKB-KW"/>
</dbReference>
<reference evidence="6 7" key="1">
    <citation type="submission" date="2016-10" db="EMBL/GenBank/DDBJ databases">
        <authorList>
            <person name="de Groot N.N."/>
        </authorList>
    </citation>
    <scope>NUCLEOTIDE SEQUENCE [LARGE SCALE GENOMIC DNA]</scope>
    <source>
        <strain evidence="6 7">DSM 1801</strain>
    </source>
</reference>
<dbReference type="PROSITE" id="PS50889">
    <property type="entry name" value="S4"/>
    <property type="match status" value="1"/>
</dbReference>
<dbReference type="PROSITE" id="PS01149">
    <property type="entry name" value="PSI_RSU"/>
    <property type="match status" value="1"/>
</dbReference>
<dbReference type="InterPro" id="IPR042092">
    <property type="entry name" value="PsdUridine_s_RsuA/RluB/E/F_cat"/>
</dbReference>
<dbReference type="PANTHER" id="PTHR47683:SF2">
    <property type="entry name" value="RNA-BINDING S4 DOMAIN-CONTAINING PROTEIN"/>
    <property type="match status" value="1"/>
</dbReference>
<dbReference type="InterPro" id="IPR006145">
    <property type="entry name" value="PsdUridine_synth_RsuA/RluA"/>
</dbReference>
<proteinExistence type="inferred from homology"/>
<dbReference type="CDD" id="cd00165">
    <property type="entry name" value="S4"/>
    <property type="match status" value="1"/>
</dbReference>
<evidence type="ECO:0000256" key="2">
    <source>
        <dbReference type="ARBA" id="ARBA00023235"/>
    </source>
</evidence>
<dbReference type="Proteomes" id="UP000199800">
    <property type="component" value="Unassembled WGS sequence"/>
</dbReference>
<gene>
    <name evidence="6" type="ORF">SAMN04487772_10496</name>
</gene>
<comment type="similarity">
    <text evidence="1 4">Belongs to the pseudouridine synthase RsuA family.</text>
</comment>
<dbReference type="EC" id="5.4.99.-" evidence="4"/>
<dbReference type="NCBIfam" id="TIGR00093">
    <property type="entry name" value="pseudouridine synthase"/>
    <property type="match status" value="1"/>
</dbReference>
<dbReference type="InterPro" id="IPR020103">
    <property type="entry name" value="PsdUridine_synth_cat_dom_sf"/>
</dbReference>
<keyword evidence="7" id="KW-1185">Reference proteome</keyword>
<dbReference type="EMBL" id="FOHN01000004">
    <property type="protein sequence ID" value="SES84574.1"/>
    <property type="molecule type" value="Genomic_DNA"/>
</dbReference>
<dbReference type="Gene3D" id="3.30.70.1560">
    <property type="entry name" value="Alpha-L RNA-binding motif"/>
    <property type="match status" value="1"/>
</dbReference>
<dbReference type="InterPro" id="IPR000748">
    <property type="entry name" value="PsdUridine_synth_RsuA/RluB/E/F"/>
</dbReference>
<keyword evidence="3" id="KW-0694">RNA-binding</keyword>
<dbReference type="GO" id="GO:0120159">
    <property type="term" value="F:rRNA pseudouridine synthase activity"/>
    <property type="evidence" value="ECO:0007669"/>
    <property type="project" value="UniProtKB-ARBA"/>
</dbReference>
<dbReference type="InterPro" id="IPR050343">
    <property type="entry name" value="RsuA_PseudoU_synthase"/>
</dbReference>
<organism evidence="6 7">
    <name type="scientific">[Clostridium] polysaccharolyticum</name>
    <dbReference type="NCBI Taxonomy" id="29364"/>
    <lineage>
        <taxon>Bacteria</taxon>
        <taxon>Bacillati</taxon>
        <taxon>Bacillota</taxon>
        <taxon>Clostridia</taxon>
        <taxon>Lachnospirales</taxon>
        <taxon>Lachnospiraceae</taxon>
    </lineage>
</organism>
<dbReference type="CDD" id="cd02554">
    <property type="entry name" value="PseudoU_synth_RluF"/>
    <property type="match status" value="1"/>
</dbReference>
<dbReference type="FunFam" id="3.30.70.1560:FF:000002">
    <property type="entry name" value="Pseudouridine synthase"/>
    <property type="match status" value="1"/>
</dbReference>
<dbReference type="FunFam" id="3.10.290.10:FF:000003">
    <property type="entry name" value="Pseudouridine synthase"/>
    <property type="match status" value="1"/>
</dbReference>
<dbReference type="InterPro" id="IPR002942">
    <property type="entry name" value="S4_RNA-bd"/>
</dbReference>
<accession>A0A1H9ZT95</accession>
<dbReference type="PANTHER" id="PTHR47683">
    <property type="entry name" value="PSEUDOURIDINE SYNTHASE FAMILY PROTEIN-RELATED"/>
    <property type="match status" value="1"/>
</dbReference>